<name>A0A0V1I989_9BILA</name>
<sequence length="69" mass="7610">MGIVMLRIYIRRGIAHTVSFSMGVPQVPLYNNLLSLIMLSGTCSRISILLSFSLCPGVCEASYMMLPSR</sequence>
<accession>A0A0V1I989</accession>
<dbReference type="EMBL" id="JYDP01000001">
    <property type="protein sequence ID" value="KRZ19393.1"/>
    <property type="molecule type" value="Genomic_DNA"/>
</dbReference>
<evidence type="ECO:0000313" key="2">
    <source>
        <dbReference type="Proteomes" id="UP000055024"/>
    </source>
</evidence>
<evidence type="ECO:0000313" key="1">
    <source>
        <dbReference type="EMBL" id="KRZ19393.1"/>
    </source>
</evidence>
<protein>
    <submittedName>
        <fullName evidence="1">Uncharacterized protein</fullName>
    </submittedName>
</protein>
<gene>
    <name evidence="1" type="ORF">T11_16740</name>
</gene>
<proteinExistence type="predicted"/>
<reference evidence="1 2" key="1">
    <citation type="submission" date="2015-01" db="EMBL/GenBank/DDBJ databases">
        <title>Evolution of Trichinella species and genotypes.</title>
        <authorList>
            <person name="Korhonen P.K."/>
            <person name="Edoardo P."/>
            <person name="Giuseppe L.R."/>
            <person name="Gasser R.B."/>
        </authorList>
    </citation>
    <scope>NUCLEOTIDE SEQUENCE [LARGE SCALE GENOMIC DNA]</scope>
    <source>
        <strain evidence="1">ISS1029</strain>
    </source>
</reference>
<comment type="caution">
    <text evidence="1">The sequence shown here is derived from an EMBL/GenBank/DDBJ whole genome shotgun (WGS) entry which is preliminary data.</text>
</comment>
<keyword evidence="2" id="KW-1185">Reference proteome</keyword>
<dbReference type="Proteomes" id="UP000055024">
    <property type="component" value="Unassembled WGS sequence"/>
</dbReference>
<dbReference type="AlphaFoldDB" id="A0A0V1I989"/>
<organism evidence="1 2">
    <name type="scientific">Trichinella zimbabwensis</name>
    <dbReference type="NCBI Taxonomy" id="268475"/>
    <lineage>
        <taxon>Eukaryota</taxon>
        <taxon>Metazoa</taxon>
        <taxon>Ecdysozoa</taxon>
        <taxon>Nematoda</taxon>
        <taxon>Enoplea</taxon>
        <taxon>Dorylaimia</taxon>
        <taxon>Trichinellida</taxon>
        <taxon>Trichinellidae</taxon>
        <taxon>Trichinella</taxon>
    </lineage>
</organism>